<dbReference type="AlphaFoldDB" id="A0A6S7CEK8"/>
<name>A0A6S7CEK8_9BURK</name>
<evidence type="ECO:0000313" key="1">
    <source>
        <dbReference type="EMBL" id="CAB3778719.1"/>
    </source>
</evidence>
<organism evidence="1 2">
    <name type="scientific">Pararobbsia alpina</name>
    <dbReference type="NCBI Taxonomy" id="621374"/>
    <lineage>
        <taxon>Bacteria</taxon>
        <taxon>Pseudomonadati</taxon>
        <taxon>Pseudomonadota</taxon>
        <taxon>Betaproteobacteria</taxon>
        <taxon>Burkholderiales</taxon>
        <taxon>Burkholderiaceae</taxon>
        <taxon>Pararobbsia</taxon>
    </lineage>
</organism>
<dbReference type="Proteomes" id="UP000494115">
    <property type="component" value="Unassembled WGS sequence"/>
</dbReference>
<evidence type="ECO:0000313" key="2">
    <source>
        <dbReference type="Proteomes" id="UP000494115"/>
    </source>
</evidence>
<dbReference type="Gene3D" id="3.40.50.150">
    <property type="entry name" value="Vaccinia Virus protein VP39"/>
    <property type="match status" value="1"/>
</dbReference>
<accession>A0A6S7CEK8</accession>
<reference evidence="1 2" key="1">
    <citation type="submission" date="2020-04" db="EMBL/GenBank/DDBJ databases">
        <authorList>
            <person name="De Canck E."/>
        </authorList>
    </citation>
    <scope>NUCLEOTIDE SEQUENCE [LARGE SCALE GENOMIC DNA]</scope>
    <source>
        <strain evidence="1 2">LMG 28138</strain>
    </source>
</reference>
<dbReference type="RefSeq" id="WP_175103119.1">
    <property type="nucleotide sequence ID" value="NZ_CADIKM010000002.1"/>
</dbReference>
<keyword evidence="2" id="KW-1185">Reference proteome</keyword>
<dbReference type="InterPro" id="IPR029063">
    <property type="entry name" value="SAM-dependent_MTases_sf"/>
</dbReference>
<sequence length="201" mass="23578">METMLSLPKKLNFGSGKSWKEDMFNVDVLPERGPDLLFDFNDPFPFDTPLLTSRFGEVSIQRNHFDYILSDNVLEHIPDLITAMTNCIELLEVGGILEAMVPYDLSYGAWQDPTHVRAFNERSWLYYTDWCWYVGWTDHRFDLIEQSYTINEYGTELMQQYNDITKVARFPRAVDALHVKLRKRVTTAEEKLQYQAFNRGA</sequence>
<dbReference type="SUPFAM" id="SSF53335">
    <property type="entry name" value="S-adenosyl-L-methionine-dependent methyltransferases"/>
    <property type="match status" value="1"/>
</dbReference>
<protein>
    <recommendedName>
        <fullName evidence="3">Methyltransferase type 11 domain-containing protein</fullName>
    </recommendedName>
</protein>
<evidence type="ECO:0008006" key="3">
    <source>
        <dbReference type="Google" id="ProtNLM"/>
    </source>
</evidence>
<dbReference type="EMBL" id="CADIKM010000002">
    <property type="protein sequence ID" value="CAB3778719.1"/>
    <property type="molecule type" value="Genomic_DNA"/>
</dbReference>
<gene>
    <name evidence="1" type="ORF">LMG28138_00565</name>
</gene>
<proteinExistence type="predicted"/>